<keyword evidence="3" id="KW-0378">Hydrolase</keyword>
<gene>
    <name evidence="3" type="ORF">H5S41_02080</name>
</gene>
<keyword evidence="1" id="KW-0812">Transmembrane</keyword>
<evidence type="ECO:0000259" key="2">
    <source>
        <dbReference type="Pfam" id="PF13472"/>
    </source>
</evidence>
<reference evidence="3 4" key="1">
    <citation type="submission" date="2020-07" db="EMBL/GenBank/DDBJ databases">
        <title>Description of Limosilactobacillus balticus sp. nov., Limosilactobacillus agrestis sp. nov., Limosilactobacillus albertensis sp. nov., Limosilactobacillus rudii sp. nov., Limosilactobacillus fastidiosus sp. nov., five novel Limosilactobacillus species isolated from the vertebrate gastrointestinal tract, and proposal of 6 subspecies of Limosilactobacillus reuteri adapted to the gastrointestinal tract of specific vertebrate hosts.</title>
        <authorList>
            <person name="Li F."/>
            <person name="Cheng C."/>
            <person name="Zheng J."/>
            <person name="Quevedo R.M."/>
            <person name="Li J."/>
            <person name="Roos S."/>
            <person name="Gaenzle M.G."/>
            <person name="Walter J."/>
        </authorList>
    </citation>
    <scope>NUCLEOTIDE SEQUENCE [LARGE SCALE GENOMIC DNA]</scope>
    <source>
        <strain evidence="3 4">Lr3000</strain>
    </source>
</reference>
<evidence type="ECO:0000313" key="4">
    <source>
        <dbReference type="Proteomes" id="UP000547628"/>
    </source>
</evidence>
<dbReference type="Proteomes" id="UP000547628">
    <property type="component" value="Unassembled WGS sequence"/>
</dbReference>
<keyword evidence="1" id="KW-0472">Membrane</keyword>
<organism evidence="3 4">
    <name type="scientific">Limosilactobacillus albertensis</name>
    <dbReference type="NCBI Taxonomy" id="2759752"/>
    <lineage>
        <taxon>Bacteria</taxon>
        <taxon>Bacillati</taxon>
        <taxon>Bacillota</taxon>
        <taxon>Bacilli</taxon>
        <taxon>Lactobacillales</taxon>
        <taxon>Lactobacillaceae</taxon>
        <taxon>Limosilactobacillus</taxon>
    </lineage>
</organism>
<protein>
    <submittedName>
        <fullName evidence="3">SGNH/GDSL hydrolase family protein</fullName>
    </submittedName>
</protein>
<dbReference type="CDD" id="cd04506">
    <property type="entry name" value="SGNH_hydrolase_YpmR_like"/>
    <property type="match status" value="1"/>
</dbReference>
<name>A0A839H7Y7_9LACO</name>
<dbReference type="EMBL" id="JACIVD010000048">
    <property type="protein sequence ID" value="MBB1122757.1"/>
    <property type="molecule type" value="Genomic_DNA"/>
</dbReference>
<feature type="domain" description="SGNH hydrolase-type esterase" evidence="2">
    <location>
        <begin position="52"/>
        <end position="285"/>
    </location>
</feature>
<dbReference type="AlphaFoldDB" id="A0A839H7Y7"/>
<dbReference type="GO" id="GO:0004622">
    <property type="term" value="F:phosphatidylcholine lysophospholipase activity"/>
    <property type="evidence" value="ECO:0007669"/>
    <property type="project" value="TreeGrafter"/>
</dbReference>
<dbReference type="InterPro" id="IPR051532">
    <property type="entry name" value="Ester_Hydrolysis_Enzymes"/>
</dbReference>
<dbReference type="PANTHER" id="PTHR30383">
    <property type="entry name" value="THIOESTERASE 1/PROTEASE 1/LYSOPHOSPHOLIPASE L1"/>
    <property type="match status" value="1"/>
</dbReference>
<dbReference type="Gene3D" id="3.40.50.1110">
    <property type="entry name" value="SGNH hydrolase"/>
    <property type="match status" value="1"/>
</dbReference>
<evidence type="ECO:0000256" key="1">
    <source>
        <dbReference type="SAM" id="Phobius"/>
    </source>
</evidence>
<proteinExistence type="predicted"/>
<keyword evidence="1" id="KW-1133">Transmembrane helix</keyword>
<dbReference type="InterPro" id="IPR036514">
    <property type="entry name" value="SGNH_hydro_sf"/>
</dbReference>
<comment type="caution">
    <text evidence="3">The sequence shown here is derived from an EMBL/GenBank/DDBJ whole genome shotgun (WGS) entry which is preliminary data.</text>
</comment>
<sequence>MKKWIKWLLLILVIIGVGGGGWYVVHAPKSSSNSSEIKTPKYVEKKNVKVVALGDSLTHGEGDETNNGGYVGIIKNKIEHRYRQTQVTTVNYGVTGDRSDQILDRLTQQTQLRKDLQDADVITMTVGGNDLMQILEKNVMGSESQVTSSVERGEKVYQQKLNKLFGAVRKENPRAPIFVMSIYNPFYTYFPDVTIINQSIDKWNQTTKSAMNNYKSMYFVNINKLMSYGQYQTKSQQQQLIKEEEKANQGQVSQKRVIAIMNHKDKNLNKYISTEDNFHPNHAGYVKIADQLFKSMEKHDSWEFTRR</sequence>
<evidence type="ECO:0000313" key="3">
    <source>
        <dbReference type="EMBL" id="MBB1122757.1"/>
    </source>
</evidence>
<accession>A0A839H7Y7</accession>
<dbReference type="InterPro" id="IPR013830">
    <property type="entry name" value="SGNH_hydro"/>
</dbReference>
<dbReference type="RefSeq" id="WP_182602013.1">
    <property type="nucleotide sequence ID" value="NZ_JACIVD010000048.1"/>
</dbReference>
<feature type="transmembrane region" description="Helical" evidence="1">
    <location>
        <begin position="7"/>
        <end position="25"/>
    </location>
</feature>
<dbReference type="SUPFAM" id="SSF52266">
    <property type="entry name" value="SGNH hydrolase"/>
    <property type="match status" value="1"/>
</dbReference>
<dbReference type="PANTHER" id="PTHR30383:SF27">
    <property type="entry name" value="SPORE GERMINATION LIPASE LIPC"/>
    <property type="match status" value="1"/>
</dbReference>
<dbReference type="Pfam" id="PF13472">
    <property type="entry name" value="Lipase_GDSL_2"/>
    <property type="match status" value="1"/>
</dbReference>